<feature type="transmembrane region" description="Helical" evidence="1">
    <location>
        <begin position="31"/>
        <end position="53"/>
    </location>
</feature>
<gene>
    <name evidence="2" type="ORF">GCM10007884_45230</name>
</gene>
<name>A0ABQ6D845_9HYPH</name>
<sequence length="71" mass="7369">MAFDHTIALQACVFTLGALIIHALRKHAQIITACLVAIAIGIAMLALLALTGLQAEHDPPPIDDPASISGE</sequence>
<evidence type="ECO:0000313" key="3">
    <source>
        <dbReference type="Proteomes" id="UP001156881"/>
    </source>
</evidence>
<evidence type="ECO:0000256" key="1">
    <source>
        <dbReference type="SAM" id="Phobius"/>
    </source>
</evidence>
<keyword evidence="1" id="KW-1133">Transmembrane helix</keyword>
<organism evidence="2 3">
    <name type="scientific">Methylobacterium brachythecii</name>
    <dbReference type="NCBI Taxonomy" id="1176177"/>
    <lineage>
        <taxon>Bacteria</taxon>
        <taxon>Pseudomonadati</taxon>
        <taxon>Pseudomonadota</taxon>
        <taxon>Alphaproteobacteria</taxon>
        <taxon>Hyphomicrobiales</taxon>
        <taxon>Methylobacteriaceae</taxon>
        <taxon>Methylobacterium</taxon>
    </lineage>
</organism>
<proteinExistence type="predicted"/>
<reference evidence="3" key="1">
    <citation type="journal article" date="2019" name="Int. J. Syst. Evol. Microbiol.">
        <title>The Global Catalogue of Microorganisms (GCM) 10K type strain sequencing project: providing services to taxonomists for standard genome sequencing and annotation.</title>
        <authorList>
            <consortium name="The Broad Institute Genomics Platform"/>
            <consortium name="The Broad Institute Genome Sequencing Center for Infectious Disease"/>
            <person name="Wu L."/>
            <person name="Ma J."/>
        </authorList>
    </citation>
    <scope>NUCLEOTIDE SEQUENCE [LARGE SCALE GENOMIC DNA]</scope>
    <source>
        <strain evidence="3">NBRC 107710</strain>
    </source>
</reference>
<dbReference type="Proteomes" id="UP001156881">
    <property type="component" value="Unassembled WGS sequence"/>
</dbReference>
<accession>A0ABQ6D845</accession>
<comment type="caution">
    <text evidence="2">The sequence shown here is derived from an EMBL/GenBank/DDBJ whole genome shotgun (WGS) entry which is preliminary data.</text>
</comment>
<evidence type="ECO:0000313" key="2">
    <source>
        <dbReference type="EMBL" id="GLS46529.1"/>
    </source>
</evidence>
<dbReference type="RefSeq" id="WP_284212040.1">
    <property type="nucleotide sequence ID" value="NZ_BSPG01000044.1"/>
</dbReference>
<keyword evidence="1" id="KW-0812">Transmembrane</keyword>
<dbReference type="EMBL" id="BSPG01000044">
    <property type="protein sequence ID" value="GLS46529.1"/>
    <property type="molecule type" value="Genomic_DNA"/>
</dbReference>
<keyword evidence="1" id="KW-0472">Membrane</keyword>
<feature type="transmembrane region" description="Helical" evidence="1">
    <location>
        <begin position="6"/>
        <end position="24"/>
    </location>
</feature>
<protein>
    <submittedName>
        <fullName evidence="2">Uncharacterized protein</fullName>
    </submittedName>
</protein>
<keyword evidence="3" id="KW-1185">Reference proteome</keyword>